<dbReference type="EMBL" id="CAADFH010000142">
    <property type="protein sequence ID" value="VFK01310.1"/>
    <property type="molecule type" value="Genomic_DNA"/>
</dbReference>
<reference evidence="1" key="1">
    <citation type="submission" date="2019-02" db="EMBL/GenBank/DDBJ databases">
        <authorList>
            <person name="Gruber-Vodicka R. H."/>
            <person name="Seah K. B. B."/>
        </authorList>
    </citation>
    <scope>NUCLEOTIDE SEQUENCE</scope>
    <source>
        <strain evidence="1">BECK_M6</strain>
    </source>
</reference>
<organism evidence="1">
    <name type="scientific">Candidatus Kentrum sp. LFY</name>
    <dbReference type="NCBI Taxonomy" id="2126342"/>
    <lineage>
        <taxon>Bacteria</taxon>
        <taxon>Pseudomonadati</taxon>
        <taxon>Pseudomonadota</taxon>
        <taxon>Gammaproteobacteria</taxon>
        <taxon>Candidatus Kentrum</taxon>
    </lineage>
</organism>
<protein>
    <submittedName>
        <fullName evidence="1">Uncharacterized protein</fullName>
    </submittedName>
</protein>
<dbReference type="AlphaFoldDB" id="A0A450V967"/>
<gene>
    <name evidence="1" type="ORF">BECKLFY1418A_GA0070994_11421</name>
</gene>
<proteinExistence type="predicted"/>
<accession>A0A450V967</accession>
<name>A0A450V967_9GAMM</name>
<evidence type="ECO:0000313" key="1">
    <source>
        <dbReference type="EMBL" id="VFK01310.1"/>
    </source>
</evidence>
<sequence>MGLDARDDFMEQGYNLAFGFTKPRKVKQNILAIYQPDTAVKFCFTFCVIQ</sequence>